<protein>
    <submittedName>
        <fullName evidence="1">Uncharacterized protein</fullName>
    </submittedName>
</protein>
<dbReference type="RefSeq" id="WP_161250028.1">
    <property type="nucleotide sequence ID" value="NZ_BMUU01000029.1"/>
</dbReference>
<evidence type="ECO:0000313" key="1">
    <source>
        <dbReference type="EMBL" id="GGY71951.1"/>
    </source>
</evidence>
<sequence length="87" mass="9635">MPSPKKPLDAHEARVTRAQRRLIALGAALVKTPFDTATHDQLRHFLTHDADEVLTSLRTLEDRPEAELRARIAELAGHHLWTPGGAA</sequence>
<comment type="caution">
    <text evidence="1">The sequence shown here is derived from an EMBL/GenBank/DDBJ whole genome shotgun (WGS) entry which is preliminary data.</text>
</comment>
<gene>
    <name evidence="1" type="ORF">GCM10010326_77710</name>
</gene>
<dbReference type="EMBL" id="BMUU01000029">
    <property type="protein sequence ID" value="GGY71951.1"/>
    <property type="molecule type" value="Genomic_DNA"/>
</dbReference>
<keyword evidence="2" id="KW-1185">Reference proteome</keyword>
<name>A0ABQ3B073_9ACTN</name>
<dbReference type="Proteomes" id="UP000600946">
    <property type="component" value="Unassembled WGS sequence"/>
</dbReference>
<organism evidence="1 2">
    <name type="scientific">Streptomyces xanthochromogenes</name>
    <dbReference type="NCBI Taxonomy" id="67384"/>
    <lineage>
        <taxon>Bacteria</taxon>
        <taxon>Bacillati</taxon>
        <taxon>Actinomycetota</taxon>
        <taxon>Actinomycetes</taxon>
        <taxon>Kitasatosporales</taxon>
        <taxon>Streptomycetaceae</taxon>
        <taxon>Streptomyces</taxon>
    </lineage>
</organism>
<proteinExistence type="predicted"/>
<accession>A0ABQ3B073</accession>
<reference evidence="2" key="1">
    <citation type="journal article" date="2019" name="Int. J. Syst. Evol. Microbiol.">
        <title>The Global Catalogue of Microorganisms (GCM) 10K type strain sequencing project: providing services to taxonomists for standard genome sequencing and annotation.</title>
        <authorList>
            <consortium name="The Broad Institute Genomics Platform"/>
            <consortium name="The Broad Institute Genome Sequencing Center for Infectious Disease"/>
            <person name="Wu L."/>
            <person name="Ma J."/>
        </authorList>
    </citation>
    <scope>NUCLEOTIDE SEQUENCE [LARGE SCALE GENOMIC DNA]</scope>
    <source>
        <strain evidence="2">JCM 4594</strain>
    </source>
</reference>
<evidence type="ECO:0000313" key="2">
    <source>
        <dbReference type="Proteomes" id="UP000600946"/>
    </source>
</evidence>
<dbReference type="GeneID" id="96295588"/>